<comment type="subcellular location">
    <subcellularLocation>
        <location evidence="1">Nucleus</location>
    </subcellularLocation>
</comment>
<dbReference type="InterPro" id="IPR051762">
    <property type="entry name" value="UBF1"/>
</dbReference>
<dbReference type="InterPro" id="IPR009071">
    <property type="entry name" value="HMG_box_dom"/>
</dbReference>
<evidence type="ECO:0000256" key="3">
    <source>
        <dbReference type="ARBA" id="ARBA00023242"/>
    </source>
</evidence>
<feature type="compositionally biased region" description="Basic residues" evidence="5">
    <location>
        <begin position="83"/>
        <end position="92"/>
    </location>
</feature>
<dbReference type="PANTHER" id="PTHR46318:SF3">
    <property type="entry name" value="UPSTREAM BINDING TRANSCRIPTION FACTOR"/>
    <property type="match status" value="1"/>
</dbReference>
<feature type="region of interest" description="Disordered" evidence="5">
    <location>
        <begin position="81"/>
        <end position="102"/>
    </location>
</feature>
<feature type="compositionally biased region" description="Basic residues" evidence="5">
    <location>
        <begin position="281"/>
        <end position="291"/>
    </location>
</feature>
<feature type="region of interest" description="Disordered" evidence="5">
    <location>
        <begin position="502"/>
        <end position="533"/>
    </location>
</feature>
<dbReference type="PANTHER" id="PTHR46318">
    <property type="entry name" value="UPSTREAM BINDING TRANSCRIPTION FACTOR"/>
    <property type="match status" value="1"/>
</dbReference>
<feature type="DNA-binding region" description="HMG box" evidence="4">
    <location>
        <begin position="206"/>
        <end position="274"/>
    </location>
</feature>
<evidence type="ECO:0000256" key="2">
    <source>
        <dbReference type="ARBA" id="ARBA00023125"/>
    </source>
</evidence>
<sequence>MGQKKHSLSTNDALNSSKSSKHSKKKSKNKSDHEQSFTTPTKPAKSSKKDKTPKSAKHKDKSLSKQIEDDVILSDEEVFEKKTKTKSKKDKKNKSIEVQEDEEVQEEVMASEFWPEEDLNELFTQIESVLPKVDNVQFKTRVDGLPWEKIAFKTYSAQDCRLMWDSIQKRLRCYRILQELIDEAKVWSKTPWVDFHKKNKEHPERPLKPLGIYVLYFKHVYEKTRLRHPNESTKELTRRISQKYRKLSEEKRAKFAALAKEGREKYERDLEQFFLKYPNQRPKRGRSKSPMKKPVAITEKAKPANSDSDSDSDSDKNKDVNVNVNVTKKKKDVKTQDATKPQVPFRLFLNDKLSKESKDVDKMAFQARCRELWTKMSDEEKGVWIDKTVELEDKYKQKLGAESNTFKSCLSKDEITIRERLLGKPDKPPNSTYSLFSTMLLSSDELKTAAPKDRTFLIAQQWRNLEPDEKKTYEDRVTNLKEVYKNKYAKYLNSLSPSKRNVEIDKKKTKPKTKIKEVDDEVEAVKEPKRKKK</sequence>
<dbReference type="CDD" id="cd00084">
    <property type="entry name" value="HMG-box_SF"/>
    <property type="match status" value="1"/>
</dbReference>
<dbReference type="SMART" id="SM00398">
    <property type="entry name" value="HMG"/>
    <property type="match status" value="3"/>
</dbReference>
<proteinExistence type="predicted"/>
<dbReference type="Pfam" id="PF00505">
    <property type="entry name" value="HMG_box"/>
    <property type="match status" value="1"/>
</dbReference>
<keyword evidence="2 4" id="KW-0238">DNA-binding</keyword>
<evidence type="ECO:0000256" key="1">
    <source>
        <dbReference type="ARBA" id="ARBA00004123"/>
    </source>
</evidence>
<dbReference type="SUPFAM" id="SSF47095">
    <property type="entry name" value="HMG-box"/>
    <property type="match status" value="3"/>
</dbReference>
<dbReference type="GO" id="GO:0005634">
    <property type="term" value="C:nucleus"/>
    <property type="evidence" value="ECO:0007669"/>
    <property type="project" value="UniProtKB-SubCell"/>
</dbReference>
<feature type="compositionally biased region" description="Basic residues" evidence="5">
    <location>
        <begin position="19"/>
        <end position="28"/>
    </location>
</feature>
<feature type="region of interest" description="Disordered" evidence="5">
    <location>
        <begin position="277"/>
        <end position="337"/>
    </location>
</feature>
<evidence type="ECO:0000256" key="5">
    <source>
        <dbReference type="SAM" id="MobiDB-lite"/>
    </source>
</evidence>
<dbReference type="Gene3D" id="1.10.30.10">
    <property type="entry name" value="High mobility group box domain"/>
    <property type="match status" value="3"/>
</dbReference>
<dbReference type="AlphaFoldDB" id="A0A6M2DRP2"/>
<reference evidence="7" key="1">
    <citation type="submission" date="2020-03" db="EMBL/GenBank/DDBJ databases">
        <title>Transcriptomic Profiling of the Digestive Tract of the Rat Flea, Xenopsylla cheopis, Following Blood Feeding and Infection with Yersinia pestis.</title>
        <authorList>
            <person name="Bland D.M."/>
            <person name="Martens C.A."/>
            <person name="Virtaneva K."/>
            <person name="Kanakabandi K."/>
            <person name="Long D."/>
            <person name="Rosenke R."/>
            <person name="Saturday G.A."/>
            <person name="Hoyt F.H."/>
            <person name="Bruno D.P."/>
            <person name="Ribeiro J.M.C."/>
            <person name="Hinnebusch J."/>
        </authorList>
    </citation>
    <scope>NUCLEOTIDE SEQUENCE</scope>
</reference>
<feature type="region of interest" description="Disordered" evidence="5">
    <location>
        <begin position="1"/>
        <end position="67"/>
    </location>
</feature>
<dbReference type="PROSITE" id="PS50118">
    <property type="entry name" value="HMG_BOX_2"/>
    <property type="match status" value="2"/>
</dbReference>
<dbReference type="GO" id="GO:0003677">
    <property type="term" value="F:DNA binding"/>
    <property type="evidence" value="ECO:0007669"/>
    <property type="project" value="UniProtKB-UniRule"/>
</dbReference>
<feature type="DNA-binding region" description="HMG box" evidence="4">
    <location>
        <begin position="426"/>
        <end position="492"/>
    </location>
</feature>
<evidence type="ECO:0000259" key="6">
    <source>
        <dbReference type="PROSITE" id="PS50118"/>
    </source>
</evidence>
<evidence type="ECO:0000256" key="4">
    <source>
        <dbReference type="PROSITE-ProRule" id="PRU00267"/>
    </source>
</evidence>
<dbReference type="InterPro" id="IPR036910">
    <property type="entry name" value="HMG_box_dom_sf"/>
</dbReference>
<accession>A0A6M2DRP2</accession>
<dbReference type="EMBL" id="GIIL01004768">
    <property type="protein sequence ID" value="NOV48494.1"/>
    <property type="molecule type" value="Transcribed_RNA"/>
</dbReference>
<evidence type="ECO:0000313" key="7">
    <source>
        <dbReference type="EMBL" id="NOV48494.1"/>
    </source>
</evidence>
<organism evidence="7">
    <name type="scientific">Xenopsylla cheopis</name>
    <name type="common">Oriental rat flea</name>
    <name type="synonym">Pulex cheopis</name>
    <dbReference type="NCBI Taxonomy" id="163159"/>
    <lineage>
        <taxon>Eukaryota</taxon>
        <taxon>Metazoa</taxon>
        <taxon>Ecdysozoa</taxon>
        <taxon>Arthropoda</taxon>
        <taxon>Hexapoda</taxon>
        <taxon>Insecta</taxon>
        <taxon>Pterygota</taxon>
        <taxon>Neoptera</taxon>
        <taxon>Endopterygota</taxon>
        <taxon>Siphonaptera</taxon>
        <taxon>Pulicidae</taxon>
        <taxon>Xenopsyllinae</taxon>
        <taxon>Xenopsylla</taxon>
    </lineage>
</organism>
<keyword evidence="3 4" id="KW-0539">Nucleus</keyword>
<protein>
    <submittedName>
        <fullName evidence="7">Putative nucleolar transcription factor 1-like agrilus planipennis</fullName>
    </submittedName>
</protein>
<feature type="domain" description="HMG box" evidence="6">
    <location>
        <begin position="206"/>
        <end position="274"/>
    </location>
</feature>
<name>A0A6M2DRP2_XENCH</name>
<feature type="domain" description="HMG box" evidence="6">
    <location>
        <begin position="426"/>
        <end position="492"/>
    </location>
</feature>